<organism evidence="1 2">
    <name type="scientific">Trichomonas vaginalis (strain ATCC PRA-98 / G3)</name>
    <dbReference type="NCBI Taxonomy" id="412133"/>
    <lineage>
        <taxon>Eukaryota</taxon>
        <taxon>Metamonada</taxon>
        <taxon>Parabasalia</taxon>
        <taxon>Trichomonadida</taxon>
        <taxon>Trichomonadidae</taxon>
        <taxon>Trichomonas</taxon>
    </lineage>
</organism>
<sequence>AAEVKSLERLSDVMKKFETVENARPFLDLLQKNFASA</sequence>
<dbReference type="EMBL" id="DS134115">
    <property type="protein sequence ID" value="EAX71452.1"/>
    <property type="molecule type" value="Genomic_DNA"/>
</dbReference>
<keyword evidence="2" id="KW-1185">Reference proteome</keyword>
<evidence type="ECO:0000313" key="2">
    <source>
        <dbReference type="Proteomes" id="UP000001542"/>
    </source>
</evidence>
<name>A2HGL5_TRIV3</name>
<reference evidence="1" key="1">
    <citation type="submission" date="2006-10" db="EMBL/GenBank/DDBJ databases">
        <authorList>
            <person name="Amadeo P."/>
            <person name="Zhao Q."/>
            <person name="Wortman J."/>
            <person name="Fraser-Liggett C."/>
            <person name="Carlton J."/>
        </authorList>
    </citation>
    <scope>NUCLEOTIDE SEQUENCE</scope>
    <source>
        <strain evidence="1">G3</strain>
    </source>
</reference>
<accession>A2HGL5</accession>
<dbReference type="OrthoDB" id="546826at2759"/>
<feature type="non-terminal residue" evidence="1">
    <location>
        <position position="1"/>
    </location>
</feature>
<protein>
    <submittedName>
        <fullName evidence="1">Uncharacterized protein</fullName>
    </submittedName>
</protein>
<proteinExistence type="predicted"/>
<dbReference type="InParanoid" id="A2HGL5"/>
<reference evidence="1" key="2">
    <citation type="journal article" date="2007" name="Science">
        <title>Draft genome sequence of the sexually transmitted pathogen Trichomonas vaginalis.</title>
        <authorList>
            <person name="Carlton J.M."/>
            <person name="Hirt R.P."/>
            <person name="Silva J.C."/>
            <person name="Delcher A.L."/>
            <person name="Schatz M."/>
            <person name="Zhao Q."/>
            <person name="Wortman J.R."/>
            <person name="Bidwell S.L."/>
            <person name="Alsmark U.C.M."/>
            <person name="Besteiro S."/>
            <person name="Sicheritz-Ponten T."/>
            <person name="Noel C.J."/>
            <person name="Dacks J.B."/>
            <person name="Foster P.G."/>
            <person name="Simillion C."/>
            <person name="Van de Peer Y."/>
            <person name="Miranda-Saavedra D."/>
            <person name="Barton G.J."/>
            <person name="Westrop G.D."/>
            <person name="Mueller S."/>
            <person name="Dessi D."/>
            <person name="Fiori P.L."/>
            <person name="Ren Q."/>
            <person name="Paulsen I."/>
            <person name="Zhang H."/>
            <person name="Bastida-Corcuera F.D."/>
            <person name="Simoes-Barbosa A."/>
            <person name="Brown M.T."/>
            <person name="Hayes R.D."/>
            <person name="Mukherjee M."/>
            <person name="Okumura C.Y."/>
            <person name="Schneider R."/>
            <person name="Smith A.J."/>
            <person name="Vanacova S."/>
            <person name="Villalvazo M."/>
            <person name="Haas B.J."/>
            <person name="Pertea M."/>
            <person name="Feldblyum T.V."/>
            <person name="Utterback T.R."/>
            <person name="Shu C.L."/>
            <person name="Osoegawa K."/>
            <person name="de Jong P.J."/>
            <person name="Hrdy I."/>
            <person name="Horvathova L."/>
            <person name="Zubacova Z."/>
            <person name="Dolezal P."/>
            <person name="Malik S.B."/>
            <person name="Logsdon J.M. Jr."/>
            <person name="Henze K."/>
            <person name="Gupta A."/>
            <person name="Wang C.C."/>
            <person name="Dunne R.L."/>
            <person name="Upcroft J.A."/>
            <person name="Upcroft P."/>
            <person name="White O."/>
            <person name="Salzberg S.L."/>
            <person name="Tang P."/>
            <person name="Chiu C.-H."/>
            <person name="Lee Y.-S."/>
            <person name="Embley T.M."/>
            <person name="Coombs G.H."/>
            <person name="Mottram J.C."/>
            <person name="Tachezy J."/>
            <person name="Fraser-Liggett C.M."/>
            <person name="Johnson P.J."/>
        </authorList>
    </citation>
    <scope>NUCLEOTIDE SEQUENCE [LARGE SCALE GENOMIC DNA]</scope>
    <source>
        <strain evidence="1">G3</strain>
    </source>
</reference>
<gene>
    <name evidence="1" type="ORF">TVAG_539480</name>
</gene>
<dbReference type="Proteomes" id="UP000001542">
    <property type="component" value="Unassembled WGS sequence"/>
</dbReference>
<evidence type="ECO:0000313" key="1">
    <source>
        <dbReference type="EMBL" id="EAX71452.1"/>
    </source>
</evidence>
<dbReference type="AlphaFoldDB" id="A2HGL5"/>